<feature type="compositionally biased region" description="Pro residues" evidence="1">
    <location>
        <begin position="514"/>
        <end position="541"/>
    </location>
</feature>
<feature type="region of interest" description="Disordered" evidence="1">
    <location>
        <begin position="298"/>
        <end position="418"/>
    </location>
</feature>
<feature type="compositionally biased region" description="Low complexity" evidence="1">
    <location>
        <begin position="377"/>
        <end position="389"/>
    </location>
</feature>
<keyword evidence="3" id="KW-1185">Reference proteome</keyword>
<protein>
    <submittedName>
        <fullName evidence="2">Uncharacterized protein</fullName>
    </submittedName>
</protein>
<organism evidence="2 3">
    <name type="scientific">Schizophyllum amplum</name>
    <dbReference type="NCBI Taxonomy" id="97359"/>
    <lineage>
        <taxon>Eukaryota</taxon>
        <taxon>Fungi</taxon>
        <taxon>Dikarya</taxon>
        <taxon>Basidiomycota</taxon>
        <taxon>Agaricomycotina</taxon>
        <taxon>Agaricomycetes</taxon>
        <taxon>Agaricomycetidae</taxon>
        <taxon>Agaricales</taxon>
        <taxon>Schizophyllaceae</taxon>
        <taxon>Schizophyllum</taxon>
    </lineage>
</organism>
<feature type="compositionally biased region" description="Low complexity" evidence="1">
    <location>
        <begin position="157"/>
        <end position="169"/>
    </location>
</feature>
<dbReference type="Proteomes" id="UP000320762">
    <property type="component" value="Unassembled WGS sequence"/>
</dbReference>
<dbReference type="OrthoDB" id="2405700at2759"/>
<reference evidence="2 3" key="1">
    <citation type="journal article" date="2019" name="New Phytol.">
        <title>Comparative genomics reveals unique wood-decay strategies and fruiting body development in the Schizophyllaceae.</title>
        <authorList>
            <person name="Almasi E."/>
            <person name="Sahu N."/>
            <person name="Krizsan K."/>
            <person name="Balint B."/>
            <person name="Kovacs G.M."/>
            <person name="Kiss B."/>
            <person name="Cseklye J."/>
            <person name="Drula E."/>
            <person name="Henrissat B."/>
            <person name="Nagy I."/>
            <person name="Chovatia M."/>
            <person name="Adam C."/>
            <person name="LaButti K."/>
            <person name="Lipzen A."/>
            <person name="Riley R."/>
            <person name="Grigoriev I.V."/>
            <person name="Nagy L.G."/>
        </authorList>
    </citation>
    <scope>NUCLEOTIDE SEQUENCE [LARGE SCALE GENOMIC DNA]</scope>
    <source>
        <strain evidence="2 3">NL-1724</strain>
    </source>
</reference>
<dbReference type="PANTHER" id="PTHR28031:SF1">
    <property type="entry name" value="PROLINE-RICH PROTEIN HUA1"/>
    <property type="match status" value="1"/>
</dbReference>
<dbReference type="GO" id="GO:0005737">
    <property type="term" value="C:cytoplasm"/>
    <property type="evidence" value="ECO:0007669"/>
    <property type="project" value="TreeGrafter"/>
</dbReference>
<proteinExistence type="predicted"/>
<dbReference type="AlphaFoldDB" id="A0A550C084"/>
<dbReference type="PANTHER" id="PTHR28031">
    <property type="entry name" value="PROLINE-RICH PROTEIN HUA1"/>
    <property type="match status" value="1"/>
</dbReference>
<comment type="caution">
    <text evidence="2">The sequence shown here is derived from an EMBL/GenBank/DDBJ whole genome shotgun (WGS) entry which is preliminary data.</text>
</comment>
<evidence type="ECO:0000313" key="3">
    <source>
        <dbReference type="Proteomes" id="UP000320762"/>
    </source>
</evidence>
<feature type="compositionally biased region" description="Polar residues" evidence="1">
    <location>
        <begin position="343"/>
        <end position="361"/>
    </location>
</feature>
<feature type="compositionally biased region" description="Pro residues" evidence="1">
    <location>
        <begin position="315"/>
        <end position="334"/>
    </location>
</feature>
<evidence type="ECO:0000256" key="1">
    <source>
        <dbReference type="SAM" id="MobiDB-lite"/>
    </source>
</evidence>
<dbReference type="EMBL" id="VDMD01000038">
    <property type="protein sequence ID" value="TRM58211.1"/>
    <property type="molecule type" value="Genomic_DNA"/>
</dbReference>
<dbReference type="STRING" id="97359.A0A550C084"/>
<sequence length="605" mass="62808">MSTRNPFKRVAAYATGGRYAAEPAGSSQAISPDATGTTDASTLGGDHGDAKHGPEDPFRDGQATSSTMPGALEEGESSTSHAVNDTTTTMRNLSVTTQPPALPPRRASADYSPPDSPQAPSPTASVPPHTPPRTPTPTARSPPSASGPPPPLPPRQPSSAAAAPVYASPSSPPPGVSSALHAGGATNTHTSPPPPRSPPPPSFMSIDEEPPEYTPAPDYHQGEETLELGPARPFQRPQPTGQSYHGWSPQPRPQNTGPYLSPHPTGPILSPHATGPYGSLRQSSSLLGQLAAVVDRALDNISTPPGASYPGYGQHPPPPPGPMRPPQPPRPPQASRPHQSQSLHPQQTGTRPQSAGGTPQTDFARDFYAAGANGVPAEGDSGAGSASRSDGAHGGGPAPDLRPTTTPTPGRPLLREGRVLVYPAGVECRKCDNTGYKDMDPGRPCGRCWRKYARQYEGPLTYAEFGPTGDGRLQRPLRPPPPAHPQQPPSVRRQHTGAPGAAYRGPHGSLGGRPMPPGRPPMPPGRPPMPPGRPPMPPGPPHMHRPSYSTGYARAPPGTVVYAPGDPRIGGALCWRCGGRGSVTAFFGLDEDTCGACGGIGRVFR</sequence>
<evidence type="ECO:0000313" key="2">
    <source>
        <dbReference type="EMBL" id="TRM58211.1"/>
    </source>
</evidence>
<feature type="compositionally biased region" description="Pro residues" evidence="1">
    <location>
        <begin position="145"/>
        <end position="156"/>
    </location>
</feature>
<feature type="region of interest" description="Disordered" evidence="1">
    <location>
        <begin position="17"/>
        <end position="281"/>
    </location>
</feature>
<accession>A0A550C084</accession>
<feature type="region of interest" description="Disordered" evidence="1">
    <location>
        <begin position="461"/>
        <end position="552"/>
    </location>
</feature>
<gene>
    <name evidence="2" type="ORF">BD626DRAFT_512555</name>
</gene>
<feature type="compositionally biased region" description="Basic and acidic residues" evidence="1">
    <location>
        <begin position="46"/>
        <end position="59"/>
    </location>
</feature>
<feature type="compositionally biased region" description="Low complexity" evidence="1">
    <location>
        <begin position="401"/>
        <end position="412"/>
    </location>
</feature>
<feature type="compositionally biased region" description="Polar residues" evidence="1">
    <location>
        <begin position="25"/>
        <end position="41"/>
    </location>
</feature>
<dbReference type="InterPro" id="IPR038910">
    <property type="entry name" value="Hua1-like"/>
</dbReference>
<name>A0A550C084_9AGAR</name>
<feature type="compositionally biased region" description="Pro residues" evidence="1">
    <location>
        <begin position="477"/>
        <end position="488"/>
    </location>
</feature>
<feature type="compositionally biased region" description="Polar residues" evidence="1">
    <location>
        <begin position="77"/>
        <end position="99"/>
    </location>
</feature>
<feature type="compositionally biased region" description="Pro residues" evidence="1">
    <location>
        <begin position="191"/>
        <end position="202"/>
    </location>
</feature>